<accession>A0A2I7SDJ7</accession>
<evidence type="ECO:0000313" key="1">
    <source>
        <dbReference type="EMBL" id="AUS03963.1"/>
    </source>
</evidence>
<sequence>MGEVMNVASILITIGRDITYLRTNCRYYENDLFNFRHNNISGSW</sequence>
<keyword evidence="2" id="KW-1185">Reference proteome</keyword>
<dbReference type="EMBL" id="MG727702">
    <property type="protein sequence ID" value="AUS03963.1"/>
    <property type="molecule type" value="Genomic_DNA"/>
</dbReference>
<evidence type="ECO:0000313" key="2">
    <source>
        <dbReference type="Proteomes" id="UP000241929"/>
    </source>
</evidence>
<proteinExistence type="predicted"/>
<organism evidence="1 2">
    <name type="scientific">Paenibacillus phage Likha</name>
    <dbReference type="NCBI Taxonomy" id="2070193"/>
    <lineage>
        <taxon>Viruses</taxon>
        <taxon>Duplodnaviria</taxon>
        <taxon>Heunggongvirae</taxon>
        <taxon>Uroviricota</taxon>
        <taxon>Caudoviricetes</taxon>
        <taxon>Fernvirus</taxon>
        <taxon>Fernvirus likha</taxon>
    </lineage>
</organism>
<protein>
    <submittedName>
        <fullName evidence="1">Uncharacterized protein</fullName>
    </submittedName>
</protein>
<gene>
    <name evidence="1" type="ORF">LIKHA_29</name>
</gene>
<name>A0A2I7SDJ7_9CAUD</name>
<dbReference type="Proteomes" id="UP000241929">
    <property type="component" value="Genome"/>
</dbReference>
<reference evidence="1 2" key="1">
    <citation type="submission" date="2017-12" db="EMBL/GenBank/DDBJ databases">
        <authorList>
            <person name="Hurst M.R.H."/>
        </authorList>
    </citation>
    <scope>NUCLEOTIDE SEQUENCE [LARGE SCALE GENOMIC DNA]</scope>
</reference>